<evidence type="ECO:0000313" key="3">
    <source>
        <dbReference type="Proteomes" id="UP000334990"/>
    </source>
</evidence>
<dbReference type="SUPFAM" id="SSF159127">
    <property type="entry name" value="HupF/HypC-like"/>
    <property type="match status" value="1"/>
</dbReference>
<protein>
    <recommendedName>
        <fullName evidence="4">Hydrogenase assembly protein HupF</fullName>
    </recommendedName>
</protein>
<sequence>MTGDDCHDVCVTCSDVAIPVRVLRLLDDGLAVVETESGPEEISVALVDAQPGDIVLVHAKEAIAVTRGQNHDRDK</sequence>
<comment type="caution">
    <text evidence="2">The sequence shown here is derived from an EMBL/GenBank/DDBJ whole genome shotgun (WGS) entry which is preliminary data.</text>
</comment>
<dbReference type="EMBL" id="BLAD01000049">
    <property type="protein sequence ID" value="GES01284.1"/>
    <property type="molecule type" value="Genomic_DNA"/>
</dbReference>
<gene>
    <name evidence="2" type="ORF">Acor_33480</name>
</gene>
<proteinExistence type="inferred from homology"/>
<keyword evidence="3" id="KW-1185">Reference proteome</keyword>
<dbReference type="Proteomes" id="UP000334990">
    <property type="component" value="Unassembled WGS sequence"/>
</dbReference>
<dbReference type="Pfam" id="PF01455">
    <property type="entry name" value="HupF_HypC"/>
    <property type="match status" value="1"/>
</dbReference>
<reference evidence="2 3" key="1">
    <citation type="submission" date="2019-10" db="EMBL/GenBank/DDBJ databases">
        <title>Whole genome shotgun sequence of Acrocarpospora corrugata NBRC 13972.</title>
        <authorList>
            <person name="Ichikawa N."/>
            <person name="Kimura A."/>
            <person name="Kitahashi Y."/>
            <person name="Komaki H."/>
            <person name="Oguchi A."/>
        </authorList>
    </citation>
    <scope>NUCLEOTIDE SEQUENCE [LARGE SCALE GENOMIC DNA]</scope>
    <source>
        <strain evidence="2 3">NBRC 13972</strain>
    </source>
</reference>
<dbReference type="OrthoDB" id="3394503at2"/>
<name>A0A5M3VXV1_9ACTN</name>
<dbReference type="AlphaFoldDB" id="A0A5M3VXV1"/>
<organism evidence="2 3">
    <name type="scientific">Acrocarpospora corrugata</name>
    <dbReference type="NCBI Taxonomy" id="35763"/>
    <lineage>
        <taxon>Bacteria</taxon>
        <taxon>Bacillati</taxon>
        <taxon>Actinomycetota</taxon>
        <taxon>Actinomycetes</taxon>
        <taxon>Streptosporangiales</taxon>
        <taxon>Streptosporangiaceae</taxon>
        <taxon>Acrocarpospora</taxon>
    </lineage>
</organism>
<dbReference type="RefSeq" id="WP_155337575.1">
    <property type="nucleotide sequence ID" value="NZ_BAAABN010000032.1"/>
</dbReference>
<comment type="similarity">
    <text evidence="1">Belongs to the HupF/HypC family.</text>
</comment>
<evidence type="ECO:0000256" key="1">
    <source>
        <dbReference type="ARBA" id="ARBA00006018"/>
    </source>
</evidence>
<evidence type="ECO:0008006" key="4">
    <source>
        <dbReference type="Google" id="ProtNLM"/>
    </source>
</evidence>
<dbReference type="InterPro" id="IPR001109">
    <property type="entry name" value="Hydrogenase_HupF/HypC"/>
</dbReference>
<evidence type="ECO:0000313" key="2">
    <source>
        <dbReference type="EMBL" id="GES01284.1"/>
    </source>
</evidence>
<accession>A0A5M3VXV1</accession>
<dbReference type="Gene3D" id="2.30.30.140">
    <property type="match status" value="1"/>
</dbReference>